<dbReference type="Pfam" id="PF00168">
    <property type="entry name" value="C2"/>
    <property type="match status" value="5"/>
</dbReference>
<dbReference type="CDD" id="cd04045">
    <property type="entry name" value="C2C_Tricalbin-like"/>
    <property type="match status" value="1"/>
</dbReference>
<dbReference type="VEuPathDB" id="FungiDB:CCM_02348"/>
<dbReference type="Proteomes" id="UP000323067">
    <property type="component" value="Chromosome vi"/>
</dbReference>
<dbReference type="Pfam" id="PF24920">
    <property type="entry name" value="C2_TCB1"/>
    <property type="match status" value="1"/>
</dbReference>
<dbReference type="GO" id="GO:0005789">
    <property type="term" value="C:endoplasmic reticulum membrane"/>
    <property type="evidence" value="ECO:0007669"/>
    <property type="project" value="UniProtKB-SubCell"/>
</dbReference>
<keyword evidence="8" id="KW-0445">Lipid transport</keyword>
<dbReference type="GO" id="GO:0071944">
    <property type="term" value="C:cell periphery"/>
    <property type="evidence" value="ECO:0007669"/>
    <property type="project" value="UniProtKB-ARBA"/>
</dbReference>
<evidence type="ECO:0000259" key="13">
    <source>
        <dbReference type="PROSITE" id="PS50004"/>
    </source>
</evidence>
<feature type="compositionally biased region" description="Basic and acidic residues" evidence="11">
    <location>
        <begin position="1"/>
        <end position="11"/>
    </location>
</feature>
<feature type="compositionally biased region" description="Low complexity" evidence="11">
    <location>
        <begin position="888"/>
        <end position="908"/>
    </location>
</feature>
<dbReference type="SUPFAM" id="SSF49562">
    <property type="entry name" value="C2 domain (Calcium/lipid-binding domain, CaLB)"/>
    <property type="match status" value="5"/>
</dbReference>
<dbReference type="CDD" id="cd04040">
    <property type="entry name" value="C2D_Tricalbin-like"/>
    <property type="match status" value="1"/>
</dbReference>
<evidence type="ECO:0000256" key="6">
    <source>
        <dbReference type="ARBA" id="ARBA00022824"/>
    </source>
</evidence>
<feature type="region of interest" description="Disordered" evidence="11">
    <location>
        <begin position="1352"/>
        <end position="1378"/>
    </location>
</feature>
<dbReference type="Gene3D" id="2.60.40.150">
    <property type="entry name" value="C2 domain"/>
    <property type="match status" value="4"/>
</dbReference>
<dbReference type="InterPro" id="IPR052455">
    <property type="entry name" value="Tricalbin_domain"/>
</dbReference>
<dbReference type="PRINTS" id="PR00360">
    <property type="entry name" value="C2DOMAIN"/>
</dbReference>
<dbReference type="PROSITE" id="PS50004">
    <property type="entry name" value="C2"/>
    <property type="match status" value="4"/>
</dbReference>
<dbReference type="InterPro" id="IPR035892">
    <property type="entry name" value="C2_domain_sf"/>
</dbReference>
<evidence type="ECO:0000256" key="8">
    <source>
        <dbReference type="ARBA" id="ARBA00023055"/>
    </source>
</evidence>
<dbReference type="SMART" id="SM00239">
    <property type="entry name" value="C2"/>
    <property type="match status" value="5"/>
</dbReference>
<dbReference type="CDD" id="cd04052">
    <property type="entry name" value="C2B_Tricalbin-like"/>
    <property type="match status" value="1"/>
</dbReference>
<evidence type="ECO:0000256" key="3">
    <source>
        <dbReference type="ARBA" id="ARBA00022553"/>
    </source>
</evidence>
<dbReference type="PIRSF" id="PIRSF037232">
    <property type="entry name" value="Tricalbin"/>
    <property type="match status" value="1"/>
</dbReference>
<evidence type="ECO:0000259" key="14">
    <source>
        <dbReference type="PROSITE" id="PS51847"/>
    </source>
</evidence>
<evidence type="ECO:0000256" key="4">
    <source>
        <dbReference type="ARBA" id="ARBA00022692"/>
    </source>
</evidence>
<dbReference type="InterPro" id="IPR056910">
    <property type="entry name" value="TCB1-3_C2"/>
</dbReference>
<sequence>MAADQARDAKVDNAIAAAQDPDSTYTADDAQNQMVAESRNAGVPAFTFDPDATPEQKLAQATAAIPQELRQSRPERSVAVATDMDDGTGPVEDLPEASKAGVLDVARDASGKPIGDGADPGAKEPPYMRTGWAPKMGWPSEKTSESESLLDHSTWLEGRLPDSLYGDWYHNTAIVIIACIISWLIAVLGGGLGWVLIVMAACATYYRTSLRRVRRNFRDDISREMALKRLETDNESLEWINSFMVKFWPIYQPVLAQTIINSVDQVLSSSTPAFLDSLKLKTFTLGSKPPRMEHVKTYPKTEDDIVLMDWKFSFTPNDTADLTSRQVKNKINPKVVLEIRIGKAMISKGIDVIVEDMAFSGIMRLKIKLQIPFPHIDRVEMCFLGRPEIDYVCKPLGGETFGFDINFIPGLESFILEQIHGTLGPMMYEPKVFPIEVAKMLAGTPVDQAVGVLAVTLHGAQGLKNTDKLGGTVDPYAVITFNRRQELARTKHVPDNANPRWNETHYLIVTSFSDSLDIQVFDKNEFRKSKELGVASFAMEDLEELNVHENQRIEVLSDGKARGVVNCDLRFFPVLAQKKLEDGSAEPAPESNQGILRFTVEQAKDLDGTKSLVGSLNPYAELLLNGKSVHLTKKLKRTNNPIWDNGSKEILITDRRSAKLGVIVKDDRDLAGDQVLGKYQIKLDEMLDCMEQGKEWYSLAGVPTGRVKMMAQWRPVAISGVAGTGGYQTPVGVMRLHFKRATDLRNFEAFGKSDPYVRVLLSGIEKGKTVTFRNDLNPEWDEVLYVPVHSEREKLTLEVMDMEKVGKDRSLGLTELSVGDFMQLNELGEHMVHDKKEDRQGALRIHGKGVPKGTVHYTAAFYPCLNIADPEEEEEEEEAAAKTNGDVTKATAKTNGNATKDVTQAATKDTTKDTTKAATTEATKDATKAATTDATKVAAIKDTAKDVTDKVAPAAGHTKGKPSIDTAKSIKSAKGRTSLEQGGDKETGPPRIHMSPEQLLREESGLLIFRLLDAEMPDAPSHLEVWVDDYMYPSYTTNSTSTKSFKFDEIGDCVIRELDFSRLTLKARKKGDDSDHVLASLTGNTLDTLKQCLNNPTILKLKSDDGRTGSVKVSLKYIPIKMTLDPSESINNMGNLRLDILDGVDLPSADRNGKSDPYCRFELNGQDVFKTKIIKKTLNPTWNEYFEVPVPSRTAAKLKCTVWDYDFADKPDLLGSTDVNLAQLEPFKAYEAQYPLDGKSGSVRMRMLFRPDYVTRQRQGTSNFAGTFGAPTRIVTGVAGAPIKGGVAVAGAVGHGVGKGASFVRRGLFGKKDSNGTVVEVAEPVEAVNAAVGQPGGGLRKAPTLDTAARRDVTPTPIGNPSMPIPSIETPGSAHRRAPSIGAASIQSGMPGAPSGTAVFTIVSAAGFPSSTDLYIAVSQVSPKEKIVGKTKHFKSSTGEWSIDEDFKFSCAADSQFKVEVKGNHTFGSDDALGDHPYFVDETHGGPKELTIGGGTVVIKSTFQAADTASIRDSPRSSSIRRSMLLKRGESSRISRDTTPNP</sequence>
<keyword evidence="4 12" id="KW-0812">Transmembrane</keyword>
<dbReference type="InterPro" id="IPR017147">
    <property type="entry name" value="Tricalbin"/>
</dbReference>
<feature type="domain" description="C2" evidence="13">
    <location>
        <begin position="1116"/>
        <end position="1234"/>
    </location>
</feature>
<name>A0A2H4SCK0_CORMI</name>
<protein>
    <submittedName>
        <fullName evidence="15">Membrane bound C2 domain-containing</fullName>
    </submittedName>
</protein>
<dbReference type="GO" id="GO:0006869">
    <property type="term" value="P:lipid transport"/>
    <property type="evidence" value="ECO:0007669"/>
    <property type="project" value="UniProtKB-KW"/>
</dbReference>
<gene>
    <name evidence="15" type="ORF">A9K55_006573</name>
</gene>
<dbReference type="PANTHER" id="PTHR46980:SF2">
    <property type="entry name" value="TRICALBIN-1-RELATED"/>
    <property type="match status" value="1"/>
</dbReference>
<dbReference type="InterPro" id="IPR037765">
    <property type="entry name" value="C2B_Tricalbin"/>
</dbReference>
<comment type="subcellular location">
    <subcellularLocation>
        <location evidence="1">Endoplasmic reticulum membrane</location>
    </subcellularLocation>
</comment>
<keyword evidence="10 12" id="KW-0472">Membrane</keyword>
<dbReference type="CDD" id="cd21678">
    <property type="entry name" value="SMP_TCB"/>
    <property type="match status" value="1"/>
</dbReference>
<dbReference type="InterPro" id="IPR037761">
    <property type="entry name" value="C2A_Tricalbin"/>
</dbReference>
<keyword evidence="6" id="KW-0256">Endoplasmic reticulum</keyword>
<organism evidence="15 16">
    <name type="scientific">Cordyceps militaris</name>
    <name type="common">Caterpillar fungus</name>
    <name type="synonym">Clavaria militaris</name>
    <dbReference type="NCBI Taxonomy" id="73501"/>
    <lineage>
        <taxon>Eukaryota</taxon>
        <taxon>Fungi</taxon>
        <taxon>Dikarya</taxon>
        <taxon>Ascomycota</taxon>
        <taxon>Pezizomycotina</taxon>
        <taxon>Sordariomycetes</taxon>
        <taxon>Hypocreomycetidae</taxon>
        <taxon>Hypocreales</taxon>
        <taxon>Cordycipitaceae</taxon>
        <taxon>Cordyceps</taxon>
    </lineage>
</organism>
<proteinExistence type="predicted"/>
<dbReference type="InterPro" id="IPR037756">
    <property type="entry name" value="C2D_Tricalbin"/>
</dbReference>
<feature type="domain" description="C2" evidence="13">
    <location>
        <begin position="577"/>
        <end position="697"/>
    </location>
</feature>
<evidence type="ECO:0000256" key="5">
    <source>
        <dbReference type="ARBA" id="ARBA00022737"/>
    </source>
</evidence>
<feature type="domain" description="C2" evidence="13">
    <location>
        <begin position="434"/>
        <end position="557"/>
    </location>
</feature>
<feature type="region of interest" description="Disordered" evidence="11">
    <location>
        <begin position="871"/>
        <end position="934"/>
    </location>
</feature>
<keyword evidence="9" id="KW-0446">Lipid-binding</keyword>
<feature type="domain" description="C2" evidence="13">
    <location>
        <begin position="703"/>
        <end position="831"/>
    </location>
</feature>
<feature type="region of interest" description="Disordered" evidence="11">
    <location>
        <begin position="1508"/>
        <end position="1542"/>
    </location>
</feature>
<dbReference type="GO" id="GO:0061817">
    <property type="term" value="P:endoplasmic reticulum-plasma membrane tethering"/>
    <property type="evidence" value="ECO:0007669"/>
    <property type="project" value="InterPro"/>
</dbReference>
<feature type="region of interest" description="Disordered" evidence="11">
    <location>
        <begin position="948"/>
        <end position="993"/>
    </location>
</feature>
<dbReference type="VEuPathDB" id="FungiDB:A9K55_006573"/>
<evidence type="ECO:0000256" key="12">
    <source>
        <dbReference type="SAM" id="Phobius"/>
    </source>
</evidence>
<dbReference type="EMBL" id="CP023323">
    <property type="protein sequence ID" value="ATY60831.1"/>
    <property type="molecule type" value="Genomic_DNA"/>
</dbReference>
<evidence type="ECO:0000313" key="15">
    <source>
        <dbReference type="EMBL" id="ATY60831.1"/>
    </source>
</evidence>
<feature type="transmembrane region" description="Helical" evidence="12">
    <location>
        <begin position="173"/>
        <end position="206"/>
    </location>
</feature>
<keyword evidence="5" id="KW-0677">Repeat</keyword>
<evidence type="ECO:0000313" key="16">
    <source>
        <dbReference type="Proteomes" id="UP000323067"/>
    </source>
</evidence>
<evidence type="ECO:0000256" key="2">
    <source>
        <dbReference type="ARBA" id="ARBA00022448"/>
    </source>
</evidence>
<feature type="region of interest" description="Disordered" evidence="11">
    <location>
        <begin position="1"/>
        <end position="26"/>
    </location>
</feature>
<evidence type="ECO:0000256" key="11">
    <source>
        <dbReference type="SAM" id="MobiDB-lite"/>
    </source>
</evidence>
<dbReference type="CDD" id="cd04044">
    <property type="entry name" value="C2A_Tricalbin-like"/>
    <property type="match status" value="1"/>
</dbReference>
<dbReference type="PROSITE" id="PS51847">
    <property type="entry name" value="SMP"/>
    <property type="match status" value="1"/>
</dbReference>
<reference evidence="15 16" key="1">
    <citation type="journal article" date="2017" name="BMC Genomics">
        <title>Chromosome level assembly and secondary metabolite potential of the parasitic fungus Cordyceps militaris.</title>
        <authorList>
            <person name="Kramer G.J."/>
            <person name="Nodwell J.R."/>
        </authorList>
    </citation>
    <scope>NUCLEOTIDE SEQUENCE [LARGE SCALE GENOMIC DNA]</scope>
    <source>
        <strain evidence="15 16">ATCC 34164</strain>
    </source>
</reference>
<evidence type="ECO:0000256" key="7">
    <source>
        <dbReference type="ARBA" id="ARBA00022989"/>
    </source>
</evidence>
<keyword evidence="2" id="KW-0813">Transport</keyword>
<dbReference type="GO" id="GO:0008289">
    <property type="term" value="F:lipid binding"/>
    <property type="evidence" value="ECO:0007669"/>
    <property type="project" value="UniProtKB-KW"/>
</dbReference>
<keyword evidence="3" id="KW-0597">Phosphoprotein</keyword>
<evidence type="ECO:0000256" key="9">
    <source>
        <dbReference type="ARBA" id="ARBA00023121"/>
    </source>
</evidence>
<dbReference type="PANTHER" id="PTHR46980">
    <property type="entry name" value="TRICALBIN-1-RELATED"/>
    <property type="match status" value="1"/>
</dbReference>
<dbReference type="InterPro" id="IPR000008">
    <property type="entry name" value="C2_dom"/>
</dbReference>
<dbReference type="InterPro" id="IPR037762">
    <property type="entry name" value="C2C_Tricalbin"/>
</dbReference>
<dbReference type="Pfam" id="PF25669">
    <property type="entry name" value="SMP_MUG190-like"/>
    <property type="match status" value="2"/>
</dbReference>
<keyword evidence="7 12" id="KW-1133">Transmembrane helix</keyword>
<feature type="compositionally biased region" description="Basic and acidic residues" evidence="11">
    <location>
        <begin position="1527"/>
        <end position="1536"/>
    </location>
</feature>
<accession>A0A2H4SCK0</accession>
<dbReference type="OrthoDB" id="1029639at2759"/>
<evidence type="ECO:0000256" key="10">
    <source>
        <dbReference type="ARBA" id="ARBA00023136"/>
    </source>
</evidence>
<dbReference type="InterPro" id="IPR031468">
    <property type="entry name" value="SMP_LBD"/>
</dbReference>
<feature type="domain" description="SMP-LTD" evidence="14">
    <location>
        <begin position="233"/>
        <end position="438"/>
    </location>
</feature>
<evidence type="ECO:0000256" key="1">
    <source>
        <dbReference type="ARBA" id="ARBA00004586"/>
    </source>
</evidence>